<dbReference type="Gene3D" id="3.30.420.40">
    <property type="match status" value="2"/>
</dbReference>
<evidence type="ECO:0000256" key="1">
    <source>
        <dbReference type="ARBA" id="ARBA00007381"/>
    </source>
</evidence>
<dbReference type="PRINTS" id="PR00301">
    <property type="entry name" value="HEATSHOCK70"/>
</dbReference>
<accession>A0ABR9VEZ7</accession>
<name>A0ABR9VEZ7_9CYAN</name>
<dbReference type="Proteomes" id="UP000606776">
    <property type="component" value="Unassembled WGS sequence"/>
</dbReference>
<evidence type="ECO:0000256" key="6">
    <source>
        <dbReference type="ARBA" id="ARBA00023186"/>
    </source>
</evidence>
<keyword evidence="9" id="KW-1185">Reference proteome</keyword>
<dbReference type="InterPro" id="IPR043129">
    <property type="entry name" value="ATPase_NBD"/>
</dbReference>
<reference evidence="8 9" key="1">
    <citation type="submission" date="2020-10" db="EMBL/GenBank/DDBJ databases">
        <authorList>
            <person name="Castelo-Branco R."/>
            <person name="Eusebio N."/>
            <person name="Adriana R."/>
            <person name="Vieira A."/>
            <person name="Brugerolle De Fraissinette N."/>
            <person name="Rezende De Castro R."/>
            <person name="Schneider M.P."/>
            <person name="Vasconcelos V."/>
            <person name="Leao P.N."/>
        </authorList>
    </citation>
    <scope>NUCLEOTIDE SEQUENCE [LARGE SCALE GENOMIC DNA]</scope>
    <source>
        <strain evidence="8 9">LEGE 00250</strain>
    </source>
</reference>
<proteinExistence type="inferred from homology"/>
<evidence type="ECO:0000256" key="3">
    <source>
        <dbReference type="ARBA" id="ARBA00022741"/>
    </source>
</evidence>
<dbReference type="InterPro" id="IPR029047">
    <property type="entry name" value="HSP70_peptide-bd_sf"/>
</dbReference>
<dbReference type="Gene3D" id="3.90.640.10">
    <property type="entry name" value="Actin, Chain A, domain 4"/>
    <property type="match status" value="1"/>
</dbReference>
<comment type="similarity">
    <text evidence="1 7">Belongs to the heat shock protein 70 family.</text>
</comment>
<dbReference type="InterPro" id="IPR013126">
    <property type="entry name" value="Hsp_70_fam"/>
</dbReference>
<evidence type="ECO:0000313" key="8">
    <source>
        <dbReference type="EMBL" id="MBE9237061.1"/>
    </source>
</evidence>
<evidence type="ECO:0000256" key="5">
    <source>
        <dbReference type="ARBA" id="ARBA00023016"/>
    </source>
</evidence>
<sequence>MTTIAIDFGTSNTVISILEVDTQQPKSLRFPNLSRVFVGVTSQGERLEYPVIPSLMFIKSGHNIILGEGVRSQRLGLSQNYPPERLFKKFKRDLAGDYQPPPRQIDGISYNSVAVSELFIQTIWQEIKQQNIEPSHLVFTVPVGAFERYLDWFRELGNKLNVPHVSIIDESTAAALGYAVKSPGNLILVVDFGGGTLDLSLVRTVNNSHQNNINNHNLRAEVLAKSEAYVGGEDIDVWIVDDYLRSQNLTPEQVGKISYQNLLEIAERLKIQLSKNQTVSESWFDDESFMSYELKINREKLEEILEYRQFLQQLRDVLDEVLTFALRKGIAKNDIEQVLLVGGSCLIPAVQQLIISYFGKSKVKLNKPFDAVCHGALAITQITEIDDFLRHSYAIRLWDNSSKSYIYHPIFTKGTKYPCQSSQWLTLQTANNGQTEIRLDIGELGDMTQTEIAFDALGRMTSSTLQHQESYRSLDTQHQQVCVAKLNPPGAAGFDRISVLFEVDSRRILLATVKDLLTAEILVNRGEIYKLR</sequence>
<dbReference type="PROSITE" id="PS00329">
    <property type="entry name" value="HSP70_2"/>
    <property type="match status" value="1"/>
</dbReference>
<evidence type="ECO:0000256" key="7">
    <source>
        <dbReference type="RuleBase" id="RU003322"/>
    </source>
</evidence>
<keyword evidence="2" id="KW-0597">Phosphoprotein</keyword>
<keyword evidence="6" id="KW-0143">Chaperone</keyword>
<protein>
    <submittedName>
        <fullName evidence="8">Hsp70 family protein</fullName>
    </submittedName>
</protein>
<gene>
    <name evidence="8" type="ORF">IQ227_13755</name>
</gene>
<evidence type="ECO:0000313" key="9">
    <source>
        <dbReference type="Proteomes" id="UP000606776"/>
    </source>
</evidence>
<comment type="caution">
    <text evidence="8">The sequence shown here is derived from an EMBL/GenBank/DDBJ whole genome shotgun (WGS) entry which is preliminary data.</text>
</comment>
<dbReference type="SUPFAM" id="SSF100920">
    <property type="entry name" value="Heat shock protein 70kD (HSP70), peptide-binding domain"/>
    <property type="match status" value="1"/>
</dbReference>
<evidence type="ECO:0000256" key="2">
    <source>
        <dbReference type="ARBA" id="ARBA00022553"/>
    </source>
</evidence>
<keyword evidence="3 7" id="KW-0547">Nucleotide-binding</keyword>
<evidence type="ECO:0000256" key="4">
    <source>
        <dbReference type="ARBA" id="ARBA00022840"/>
    </source>
</evidence>
<dbReference type="InterPro" id="IPR018181">
    <property type="entry name" value="Heat_shock_70_CS"/>
</dbReference>
<organism evidence="8 9">
    <name type="scientific">Sphaerospermopsis aphanizomenoides LEGE 00250</name>
    <dbReference type="NCBI Taxonomy" id="2777972"/>
    <lineage>
        <taxon>Bacteria</taxon>
        <taxon>Bacillati</taxon>
        <taxon>Cyanobacteriota</taxon>
        <taxon>Cyanophyceae</taxon>
        <taxon>Nostocales</taxon>
        <taxon>Aphanizomenonaceae</taxon>
        <taxon>Sphaerospermopsis</taxon>
        <taxon>Sphaerospermopsis aphanizomenoides</taxon>
    </lineage>
</organism>
<dbReference type="Gene3D" id="2.60.34.10">
    <property type="entry name" value="Substrate Binding Domain Of DNAk, Chain A, domain 1"/>
    <property type="match status" value="1"/>
</dbReference>
<keyword evidence="4 7" id="KW-0067">ATP-binding</keyword>
<dbReference type="RefSeq" id="WP_193943074.1">
    <property type="nucleotide sequence ID" value="NZ_JADEWB010000074.1"/>
</dbReference>
<keyword evidence="5" id="KW-0346">Stress response</keyword>
<dbReference type="SUPFAM" id="SSF53067">
    <property type="entry name" value="Actin-like ATPase domain"/>
    <property type="match status" value="2"/>
</dbReference>
<dbReference type="Pfam" id="PF00012">
    <property type="entry name" value="HSP70"/>
    <property type="match status" value="1"/>
</dbReference>
<dbReference type="PANTHER" id="PTHR19375">
    <property type="entry name" value="HEAT SHOCK PROTEIN 70KDA"/>
    <property type="match status" value="1"/>
</dbReference>
<dbReference type="EMBL" id="JADEWB010000074">
    <property type="protein sequence ID" value="MBE9237061.1"/>
    <property type="molecule type" value="Genomic_DNA"/>
</dbReference>